<dbReference type="GeneID" id="25276918"/>
<keyword evidence="3" id="KW-0285">Flavoprotein</keyword>
<dbReference type="Pfam" id="PF01266">
    <property type="entry name" value="DAO"/>
    <property type="match status" value="1"/>
</dbReference>
<reference evidence="7 8" key="1">
    <citation type="submission" date="2013-03" db="EMBL/GenBank/DDBJ databases">
        <title>The Genome Sequence of Exophiala aquamarina CBS 119918.</title>
        <authorList>
            <consortium name="The Broad Institute Genomics Platform"/>
            <person name="Cuomo C."/>
            <person name="de Hoog S."/>
            <person name="Gorbushina A."/>
            <person name="Walker B."/>
            <person name="Young S.K."/>
            <person name="Zeng Q."/>
            <person name="Gargeya S."/>
            <person name="Fitzgerald M."/>
            <person name="Haas B."/>
            <person name="Abouelleil A."/>
            <person name="Allen A.W."/>
            <person name="Alvarado L."/>
            <person name="Arachchi H.M."/>
            <person name="Berlin A.M."/>
            <person name="Chapman S.B."/>
            <person name="Gainer-Dewar J."/>
            <person name="Goldberg J."/>
            <person name="Griggs A."/>
            <person name="Gujja S."/>
            <person name="Hansen M."/>
            <person name="Howarth C."/>
            <person name="Imamovic A."/>
            <person name="Ireland A."/>
            <person name="Larimer J."/>
            <person name="McCowan C."/>
            <person name="Murphy C."/>
            <person name="Pearson M."/>
            <person name="Poon T.W."/>
            <person name="Priest M."/>
            <person name="Roberts A."/>
            <person name="Saif S."/>
            <person name="Shea T."/>
            <person name="Sisk P."/>
            <person name="Sykes S."/>
            <person name="Wortman J."/>
            <person name="Nusbaum C."/>
            <person name="Birren B."/>
        </authorList>
    </citation>
    <scope>NUCLEOTIDE SEQUENCE [LARGE SCALE GENOMIC DNA]</scope>
    <source>
        <strain evidence="7 8">CBS 119918</strain>
    </source>
</reference>
<dbReference type="GO" id="GO:0050031">
    <property type="term" value="F:L-pipecolate oxidase activity"/>
    <property type="evidence" value="ECO:0007669"/>
    <property type="project" value="TreeGrafter"/>
</dbReference>
<dbReference type="InterPro" id="IPR045170">
    <property type="entry name" value="MTOX"/>
</dbReference>
<comment type="similarity">
    <text evidence="2">Belongs to the MSOX/MTOX family.</text>
</comment>
<dbReference type="GO" id="GO:0004657">
    <property type="term" value="F:proline dehydrogenase activity"/>
    <property type="evidence" value="ECO:0007669"/>
    <property type="project" value="TreeGrafter"/>
</dbReference>
<dbReference type="GO" id="GO:0050660">
    <property type="term" value="F:flavin adenine dinucleotide binding"/>
    <property type="evidence" value="ECO:0007669"/>
    <property type="project" value="InterPro"/>
</dbReference>
<dbReference type="Gene3D" id="3.50.50.60">
    <property type="entry name" value="FAD/NAD(P)-binding domain"/>
    <property type="match status" value="1"/>
</dbReference>
<dbReference type="SUPFAM" id="SSF51905">
    <property type="entry name" value="FAD/NAD(P)-binding domain"/>
    <property type="match status" value="1"/>
</dbReference>
<evidence type="ECO:0000259" key="6">
    <source>
        <dbReference type="Pfam" id="PF01266"/>
    </source>
</evidence>
<evidence type="ECO:0000313" key="8">
    <source>
        <dbReference type="Proteomes" id="UP000027920"/>
    </source>
</evidence>
<evidence type="ECO:0000256" key="5">
    <source>
        <dbReference type="ARBA" id="ARBA00023002"/>
    </source>
</evidence>
<protein>
    <recommendedName>
        <fullName evidence="6">FAD dependent oxidoreductase domain-containing protein</fullName>
    </recommendedName>
</protein>
<dbReference type="AlphaFoldDB" id="A0A072PKZ4"/>
<evidence type="ECO:0000256" key="2">
    <source>
        <dbReference type="ARBA" id="ARBA00010989"/>
    </source>
</evidence>
<sequence length="463" mass="50769">MSKAGTSTAPGHVLIIGAGEFGLATALSLLSNPKYKQTRITIVDTSPELPNPSGSSVDANRIVRADYASAPYSKLALEVQAQWRDTSKDGWGGEGRYHEPGFVLTADEGQGDYVKKSLQNVRAFAAANGTGWGDVNKIQELNSREEIQKATGYEGVSGDHGYANFNSGWADAEACVAYALRRVRQEGHDRVTIRNGTQVDRLLFSDETVMGAQLKDGEQLKADLIILAAGAWSPSLIDLQGRCLATGQAVAFIDITQEEQDAMAHRPTVMNMSRGMFIIPPRDKKLKIARHGYGYRNLVKIPRKKLQASFSNAPARLEDDEVIEVSVPEVGVPIPLEAEDAIREAMAVLIPHKKARPFTRTRICWYCDTPSGDFLMAYHPQYKNLFLATGGSGHGFKFFPVIGDKIVDALEGNLDPELAEIWRWKTEEELKAETAGQEFLGCDDGSRAGRKGMILAEEAKRTR</sequence>
<gene>
    <name evidence="7" type="ORF">A1O9_01973</name>
</gene>
<evidence type="ECO:0000256" key="3">
    <source>
        <dbReference type="ARBA" id="ARBA00022630"/>
    </source>
</evidence>
<keyword evidence="4" id="KW-0274">FAD</keyword>
<evidence type="ECO:0000256" key="4">
    <source>
        <dbReference type="ARBA" id="ARBA00022827"/>
    </source>
</evidence>
<dbReference type="InterPro" id="IPR036188">
    <property type="entry name" value="FAD/NAD-bd_sf"/>
</dbReference>
<keyword evidence="5" id="KW-0560">Oxidoreductase</keyword>
<accession>A0A072PKZ4</accession>
<dbReference type="STRING" id="1182545.A0A072PKZ4"/>
<comment type="caution">
    <text evidence="7">The sequence shown here is derived from an EMBL/GenBank/DDBJ whole genome shotgun (WGS) entry which is preliminary data.</text>
</comment>
<organism evidence="7 8">
    <name type="scientific">Exophiala aquamarina CBS 119918</name>
    <dbReference type="NCBI Taxonomy" id="1182545"/>
    <lineage>
        <taxon>Eukaryota</taxon>
        <taxon>Fungi</taxon>
        <taxon>Dikarya</taxon>
        <taxon>Ascomycota</taxon>
        <taxon>Pezizomycotina</taxon>
        <taxon>Eurotiomycetes</taxon>
        <taxon>Chaetothyriomycetidae</taxon>
        <taxon>Chaetothyriales</taxon>
        <taxon>Herpotrichiellaceae</taxon>
        <taxon>Exophiala</taxon>
    </lineage>
</organism>
<evidence type="ECO:0000256" key="1">
    <source>
        <dbReference type="ARBA" id="ARBA00001974"/>
    </source>
</evidence>
<dbReference type="HOGENOM" id="CLU_007884_0_1_1"/>
<evidence type="ECO:0000313" key="7">
    <source>
        <dbReference type="EMBL" id="KEF60412.1"/>
    </source>
</evidence>
<comment type="cofactor">
    <cofactor evidence="1">
        <name>FAD</name>
        <dbReference type="ChEBI" id="CHEBI:57692"/>
    </cofactor>
</comment>
<name>A0A072PKZ4_9EURO</name>
<dbReference type="RefSeq" id="XP_013263002.1">
    <property type="nucleotide sequence ID" value="XM_013407548.1"/>
</dbReference>
<dbReference type="GO" id="GO:0008115">
    <property type="term" value="F:sarcosine oxidase activity"/>
    <property type="evidence" value="ECO:0007669"/>
    <property type="project" value="TreeGrafter"/>
</dbReference>
<keyword evidence="8" id="KW-1185">Reference proteome</keyword>
<dbReference type="VEuPathDB" id="FungiDB:A1O9_01973"/>
<dbReference type="Gene3D" id="3.30.9.10">
    <property type="entry name" value="D-Amino Acid Oxidase, subunit A, domain 2"/>
    <property type="match status" value="1"/>
</dbReference>
<dbReference type="InterPro" id="IPR006076">
    <property type="entry name" value="FAD-dep_OxRdtase"/>
</dbReference>
<feature type="domain" description="FAD dependent oxidoreductase" evidence="6">
    <location>
        <begin position="13"/>
        <end position="408"/>
    </location>
</feature>
<dbReference type="Proteomes" id="UP000027920">
    <property type="component" value="Unassembled WGS sequence"/>
</dbReference>
<dbReference type="OrthoDB" id="2219495at2759"/>
<dbReference type="PANTHER" id="PTHR10961">
    <property type="entry name" value="PEROXISOMAL SARCOSINE OXIDASE"/>
    <property type="match status" value="1"/>
</dbReference>
<dbReference type="PANTHER" id="PTHR10961:SF46">
    <property type="entry name" value="PEROXISOMAL SARCOSINE OXIDASE"/>
    <property type="match status" value="1"/>
</dbReference>
<dbReference type="EMBL" id="AMGV01000002">
    <property type="protein sequence ID" value="KEF60412.1"/>
    <property type="molecule type" value="Genomic_DNA"/>
</dbReference>
<proteinExistence type="inferred from homology"/>